<name>A0ABW9B035_9BURK</name>
<accession>A0ABW9B035</accession>
<organism evidence="1 2">
    <name type="scientific">Paraburkholderia dipogonis</name>
    <dbReference type="NCBI Taxonomy" id="1211383"/>
    <lineage>
        <taxon>Bacteria</taxon>
        <taxon>Pseudomonadati</taxon>
        <taxon>Pseudomonadota</taxon>
        <taxon>Betaproteobacteria</taxon>
        <taxon>Burkholderiales</taxon>
        <taxon>Burkholderiaceae</taxon>
        <taxon>Paraburkholderia</taxon>
    </lineage>
</organism>
<dbReference type="EMBL" id="JAQQEZ010000029">
    <property type="protein sequence ID" value="MFM0005479.1"/>
    <property type="molecule type" value="Genomic_DNA"/>
</dbReference>
<dbReference type="RefSeq" id="WP_408180191.1">
    <property type="nucleotide sequence ID" value="NZ_JAQQEZ010000029.1"/>
</dbReference>
<proteinExistence type="predicted"/>
<keyword evidence="2" id="KW-1185">Reference proteome</keyword>
<comment type="caution">
    <text evidence="1">The sequence shown here is derived from an EMBL/GenBank/DDBJ whole genome shotgun (WGS) entry which is preliminary data.</text>
</comment>
<dbReference type="SUPFAM" id="SSF55724">
    <property type="entry name" value="Mog1p/PsbP-like"/>
    <property type="match status" value="1"/>
</dbReference>
<dbReference type="InterPro" id="IPR016123">
    <property type="entry name" value="Mog1/PsbP_a/b/a-sand"/>
</dbReference>
<evidence type="ECO:0000313" key="1">
    <source>
        <dbReference type="EMBL" id="MFM0005479.1"/>
    </source>
</evidence>
<protein>
    <submittedName>
        <fullName evidence="1">DUF1795 domain-containing protein</fullName>
    </submittedName>
</protein>
<dbReference type="Pfam" id="PF08786">
    <property type="entry name" value="DcrB"/>
    <property type="match status" value="1"/>
</dbReference>
<reference evidence="1 2" key="1">
    <citation type="journal article" date="2024" name="Chem. Sci.">
        <title>Discovery of megapolipeptins by genome mining of a Burkholderiales bacteria collection.</title>
        <authorList>
            <person name="Paulo B.S."/>
            <person name="Recchia M.J.J."/>
            <person name="Lee S."/>
            <person name="Fergusson C.H."/>
            <person name="Romanowski S.B."/>
            <person name="Hernandez A."/>
            <person name="Krull N."/>
            <person name="Liu D.Y."/>
            <person name="Cavanagh H."/>
            <person name="Bos A."/>
            <person name="Gray C.A."/>
            <person name="Murphy B.T."/>
            <person name="Linington R.G."/>
            <person name="Eustaquio A.S."/>
        </authorList>
    </citation>
    <scope>NUCLEOTIDE SEQUENCE [LARGE SCALE GENOMIC DNA]</scope>
    <source>
        <strain evidence="1 2">RL17-350-BIC-A</strain>
    </source>
</reference>
<dbReference type="InterPro" id="IPR014894">
    <property type="entry name" value="DcrB/EagT6"/>
</dbReference>
<dbReference type="Gene3D" id="3.40.1000.10">
    <property type="entry name" value="Mog1/PsbP, alpha/beta/alpha sandwich"/>
    <property type="match status" value="1"/>
</dbReference>
<dbReference type="Proteomes" id="UP001629230">
    <property type="component" value="Unassembled WGS sequence"/>
</dbReference>
<evidence type="ECO:0000313" key="2">
    <source>
        <dbReference type="Proteomes" id="UP001629230"/>
    </source>
</evidence>
<gene>
    <name evidence="1" type="ORF">PQR57_31310</name>
</gene>
<sequence length="143" mass="15900">MTVQYAMDEGSITLPAGYTDRTVNIFVQEPLTDGLSNLQVARDTARHDETLDEYVDRQIGLLKRKIKGLSIKSRETVVLAGCEADGIEIETRYNSNGKSVYQRQCAILLADGKALIFTATNTVPFTSAQLAIWRRMIDTFIPA</sequence>